<evidence type="ECO:0000256" key="1">
    <source>
        <dbReference type="SAM" id="SignalP"/>
    </source>
</evidence>
<dbReference type="CDD" id="cd13643">
    <property type="entry name" value="PBP2_BCP_2"/>
    <property type="match status" value="1"/>
</dbReference>
<dbReference type="SUPFAM" id="SSF53850">
    <property type="entry name" value="Periplasmic binding protein-like II"/>
    <property type="match status" value="1"/>
</dbReference>
<dbReference type="OrthoDB" id="7805658at2"/>
<proteinExistence type="predicted"/>
<dbReference type="EMBL" id="UXAW01000051">
    <property type="protein sequence ID" value="VDC25180.1"/>
    <property type="molecule type" value="Genomic_DNA"/>
</dbReference>
<feature type="domain" description="ABC-type glycine betaine transport system substrate-binding" evidence="2">
    <location>
        <begin position="31"/>
        <end position="293"/>
    </location>
</feature>
<keyword evidence="4" id="KW-1185">Reference proteome</keyword>
<dbReference type="AlphaFoldDB" id="A0A3P5X1I9"/>
<dbReference type="Pfam" id="PF04069">
    <property type="entry name" value="OpuAC"/>
    <property type="match status" value="1"/>
</dbReference>
<reference evidence="3 4" key="1">
    <citation type="submission" date="2018-11" db="EMBL/GenBank/DDBJ databases">
        <authorList>
            <person name="Criscuolo A."/>
        </authorList>
    </citation>
    <scope>NUCLEOTIDE SEQUENCE [LARGE SCALE GENOMIC DNA]</scope>
    <source>
        <strain evidence="3">ACIP111625</strain>
    </source>
</reference>
<protein>
    <submittedName>
        <fullName evidence="3">Glycine betaine/carnitine transport binding protein GbuC</fullName>
    </submittedName>
</protein>
<accession>A0A3P5X1I9</accession>
<keyword evidence="1" id="KW-0732">Signal</keyword>
<dbReference type="Gene3D" id="3.40.190.100">
    <property type="entry name" value="Glycine betaine-binding periplasmic protein, domain 2"/>
    <property type="match status" value="1"/>
</dbReference>
<dbReference type="RefSeq" id="WP_124085831.1">
    <property type="nucleotide sequence ID" value="NZ_UXAW01000051.1"/>
</dbReference>
<dbReference type="GO" id="GO:0022857">
    <property type="term" value="F:transmembrane transporter activity"/>
    <property type="evidence" value="ECO:0007669"/>
    <property type="project" value="InterPro"/>
</dbReference>
<dbReference type="GO" id="GO:0043190">
    <property type="term" value="C:ATP-binding cassette (ABC) transporter complex"/>
    <property type="evidence" value="ECO:0007669"/>
    <property type="project" value="InterPro"/>
</dbReference>
<sequence length="308" mass="33141">MKHLTTTVCAVVLGALAGPGIAAEPGATDQPIRIAMLEWTGAQITSQIAGRVLEKAGYKVEYVTAGNYPHFQGLADGEIAVSPEIWLNNVGDIYPKVLAEGKVEDLGSLGLETNEGWIYPKFMEELCPALPSWEALNDPACVALLATPDTMPNGRFLDYPADWGSRAATIIADNSLALTAVPSGSEGAMLAELRAAGAAKTPLVMMFWAPHFILAEVEVGWIDMPPCVQDTNEHCIRAPDVNKAVWSGFKDKWPAGYEVLKAFSVSTEDQQQMMLAIDQNGESLESVADGWIAANEALWRPWVDGALN</sequence>
<dbReference type="InterPro" id="IPR007210">
    <property type="entry name" value="ABC_Gly_betaine_transp_sub-bd"/>
</dbReference>
<dbReference type="Gene3D" id="3.40.190.10">
    <property type="entry name" value="Periplasmic binding protein-like II"/>
    <property type="match status" value="1"/>
</dbReference>
<feature type="chain" id="PRO_5018192600" evidence="1">
    <location>
        <begin position="23"/>
        <end position="308"/>
    </location>
</feature>
<organism evidence="3 4">
    <name type="scientific">Pseudogemmobacter humi</name>
    <dbReference type="NCBI Taxonomy" id="2483812"/>
    <lineage>
        <taxon>Bacteria</taxon>
        <taxon>Pseudomonadati</taxon>
        <taxon>Pseudomonadota</taxon>
        <taxon>Alphaproteobacteria</taxon>
        <taxon>Rhodobacterales</taxon>
        <taxon>Paracoccaceae</taxon>
        <taxon>Pseudogemmobacter</taxon>
    </lineage>
</organism>
<evidence type="ECO:0000313" key="4">
    <source>
        <dbReference type="Proteomes" id="UP000277498"/>
    </source>
</evidence>
<name>A0A3P5X1I9_9RHOB</name>
<evidence type="ECO:0000313" key="3">
    <source>
        <dbReference type="EMBL" id="VDC25180.1"/>
    </source>
</evidence>
<dbReference type="Proteomes" id="UP000277498">
    <property type="component" value="Unassembled WGS sequence"/>
</dbReference>
<evidence type="ECO:0000259" key="2">
    <source>
        <dbReference type="Pfam" id="PF04069"/>
    </source>
</evidence>
<feature type="signal peptide" evidence="1">
    <location>
        <begin position="1"/>
        <end position="22"/>
    </location>
</feature>
<gene>
    <name evidence="3" type="primary">gbuC_1</name>
    <name evidence="3" type="ORF">XINFAN_01420</name>
</gene>